<accession>A0ABV0Z9M1</accession>
<comment type="caution">
    <text evidence="1">The sequence shown here is derived from an EMBL/GenBank/DDBJ whole genome shotgun (WGS) entry which is preliminary data.</text>
</comment>
<evidence type="ECO:0000313" key="2">
    <source>
        <dbReference type="Proteomes" id="UP001469553"/>
    </source>
</evidence>
<dbReference type="Proteomes" id="UP001469553">
    <property type="component" value="Unassembled WGS sequence"/>
</dbReference>
<sequence length="70" mass="8543">MDMLPRERSRNIKAIFSCIRNPNKVTKSKVKWRQLWQVLQQRMVMVAPDEQRRGKTHKQPQNHYVCCWPH</sequence>
<evidence type="ECO:0000313" key="1">
    <source>
        <dbReference type="EMBL" id="MEQ2302584.1"/>
    </source>
</evidence>
<dbReference type="EMBL" id="JAHRIP010056854">
    <property type="protein sequence ID" value="MEQ2302584.1"/>
    <property type="molecule type" value="Genomic_DNA"/>
</dbReference>
<proteinExistence type="predicted"/>
<keyword evidence="2" id="KW-1185">Reference proteome</keyword>
<organism evidence="1 2">
    <name type="scientific">Ameca splendens</name>
    <dbReference type="NCBI Taxonomy" id="208324"/>
    <lineage>
        <taxon>Eukaryota</taxon>
        <taxon>Metazoa</taxon>
        <taxon>Chordata</taxon>
        <taxon>Craniata</taxon>
        <taxon>Vertebrata</taxon>
        <taxon>Euteleostomi</taxon>
        <taxon>Actinopterygii</taxon>
        <taxon>Neopterygii</taxon>
        <taxon>Teleostei</taxon>
        <taxon>Neoteleostei</taxon>
        <taxon>Acanthomorphata</taxon>
        <taxon>Ovalentaria</taxon>
        <taxon>Atherinomorphae</taxon>
        <taxon>Cyprinodontiformes</taxon>
        <taxon>Goodeidae</taxon>
        <taxon>Ameca</taxon>
    </lineage>
</organism>
<gene>
    <name evidence="1" type="ORF">AMECASPLE_008124</name>
</gene>
<reference evidence="1 2" key="1">
    <citation type="submission" date="2021-06" db="EMBL/GenBank/DDBJ databases">
        <authorList>
            <person name="Palmer J.M."/>
        </authorList>
    </citation>
    <scope>NUCLEOTIDE SEQUENCE [LARGE SCALE GENOMIC DNA]</scope>
    <source>
        <strain evidence="1 2">AS_MEX2019</strain>
        <tissue evidence="1">Muscle</tissue>
    </source>
</reference>
<name>A0ABV0Z9M1_9TELE</name>
<protein>
    <submittedName>
        <fullName evidence="1">Uncharacterized protein</fullName>
    </submittedName>
</protein>